<dbReference type="AlphaFoldDB" id="A0A1I6YYE6"/>
<evidence type="ECO:0000313" key="4">
    <source>
        <dbReference type="Proteomes" id="UP000199546"/>
    </source>
</evidence>
<feature type="transmembrane region" description="Helical" evidence="2">
    <location>
        <begin position="88"/>
        <end position="114"/>
    </location>
</feature>
<proteinExistence type="predicted"/>
<dbReference type="STRING" id="1296565.SAMN05660657_01488"/>
<evidence type="ECO:0000256" key="2">
    <source>
        <dbReference type="SAM" id="Phobius"/>
    </source>
</evidence>
<feature type="region of interest" description="Disordered" evidence="1">
    <location>
        <begin position="122"/>
        <end position="163"/>
    </location>
</feature>
<reference evidence="4" key="1">
    <citation type="submission" date="2016-10" db="EMBL/GenBank/DDBJ databases">
        <authorList>
            <person name="Varghese N."/>
            <person name="Submissions S."/>
        </authorList>
    </citation>
    <scope>NUCLEOTIDE SEQUENCE [LARGE SCALE GENOMIC DNA]</scope>
    <source>
        <strain evidence="4">DSM 46136</strain>
    </source>
</reference>
<evidence type="ECO:0000256" key="1">
    <source>
        <dbReference type="SAM" id="MobiDB-lite"/>
    </source>
</evidence>
<feature type="compositionally biased region" description="Basic and acidic residues" evidence="1">
    <location>
        <begin position="136"/>
        <end position="148"/>
    </location>
</feature>
<evidence type="ECO:0000313" key="3">
    <source>
        <dbReference type="EMBL" id="SFT55495.1"/>
    </source>
</evidence>
<protein>
    <recommendedName>
        <fullName evidence="5">Short C-terminal domain-containing protein</fullName>
    </recommendedName>
</protein>
<keyword evidence="2" id="KW-0472">Membrane</keyword>
<dbReference type="RefSeq" id="WP_093578799.1">
    <property type="nucleotide sequence ID" value="NZ_FPBA01000004.1"/>
</dbReference>
<accession>A0A1I6YYE6</accession>
<dbReference type="OrthoDB" id="5065100at2"/>
<evidence type="ECO:0008006" key="5">
    <source>
        <dbReference type="Google" id="ProtNLM"/>
    </source>
</evidence>
<feature type="transmembrane region" description="Helical" evidence="2">
    <location>
        <begin position="57"/>
        <end position="76"/>
    </location>
</feature>
<keyword evidence="4" id="KW-1185">Reference proteome</keyword>
<dbReference type="EMBL" id="FPBA01000004">
    <property type="protein sequence ID" value="SFT55495.1"/>
    <property type="molecule type" value="Genomic_DNA"/>
</dbReference>
<feature type="transmembrane region" description="Helical" evidence="2">
    <location>
        <begin position="31"/>
        <end position="50"/>
    </location>
</feature>
<organism evidence="3 4">
    <name type="scientific">Geodermatophilus amargosae</name>
    <dbReference type="NCBI Taxonomy" id="1296565"/>
    <lineage>
        <taxon>Bacteria</taxon>
        <taxon>Bacillati</taxon>
        <taxon>Actinomycetota</taxon>
        <taxon>Actinomycetes</taxon>
        <taxon>Geodermatophilales</taxon>
        <taxon>Geodermatophilaceae</taxon>
        <taxon>Geodermatophilus</taxon>
    </lineage>
</organism>
<dbReference type="Proteomes" id="UP000199546">
    <property type="component" value="Unassembled WGS sequence"/>
</dbReference>
<keyword evidence="2" id="KW-1133">Transmembrane helix</keyword>
<gene>
    <name evidence="3" type="ORF">SAMN05660657_01488</name>
</gene>
<sequence>MMRAVTAVGGSCADGGPHVSAQPCLDGTGAVIGLPFVLVPLLLGGTWWGAHTAGAPNPVLLGWPALFLTLGWHFLVDGFDPPPGAEGISVGYVVCGVVSVLMGAAPLLLLLAAWRRGRTTRAAQAGPPPVVTPYPHLRDRPPPSRESSEPDLPGGDDPGASVAGRLERLARLHASGALAGEEFRAAEAATLREGAGR</sequence>
<keyword evidence="2" id="KW-0812">Transmembrane</keyword>
<name>A0A1I6YYE6_9ACTN</name>